<name>A0A3P3UE17_9BACL</name>
<dbReference type="GO" id="GO:0015628">
    <property type="term" value="P:protein secretion by the type II secretion system"/>
    <property type="evidence" value="ECO:0007669"/>
    <property type="project" value="TreeGrafter"/>
</dbReference>
<dbReference type="Gene3D" id="1.10.150.280">
    <property type="entry name" value="AF1531-like domain"/>
    <property type="match status" value="1"/>
</dbReference>
<sequence length="92" mass="9456">MGEQAAGTAAASTAGSPASSAAPQQQVDTSLISINQAGLTELQDIPGIGEKKAQAIIDYRTAHGPFASLSDLTKVKGIGDKMLGKMKPYIRL</sequence>
<accession>A0A3P3UE17</accession>
<keyword evidence="4" id="KW-1185">Reference proteome</keyword>
<dbReference type="InterPro" id="IPR004509">
    <property type="entry name" value="Competence_ComEA_HhH"/>
</dbReference>
<dbReference type="SMART" id="SM00278">
    <property type="entry name" value="HhH1"/>
    <property type="match status" value="2"/>
</dbReference>
<dbReference type="OrthoDB" id="9790239at2"/>
<organism evidence="3 4">
    <name type="scientific">Paenibacillus oralis</name>
    <dbReference type="NCBI Taxonomy" id="2490856"/>
    <lineage>
        <taxon>Bacteria</taxon>
        <taxon>Bacillati</taxon>
        <taxon>Bacillota</taxon>
        <taxon>Bacilli</taxon>
        <taxon>Bacillales</taxon>
        <taxon>Paenibacillaceae</taxon>
        <taxon>Paenibacillus</taxon>
    </lineage>
</organism>
<dbReference type="PANTHER" id="PTHR21180:SF32">
    <property type="entry name" value="ENDONUCLEASE_EXONUCLEASE_PHOSPHATASE FAMILY DOMAIN-CONTAINING PROTEIN 1"/>
    <property type="match status" value="1"/>
</dbReference>
<dbReference type="AlphaFoldDB" id="A0A3P3UE17"/>
<feature type="domain" description="Helix-hairpin-helix DNA-binding motif class 1" evidence="2">
    <location>
        <begin position="40"/>
        <end position="59"/>
    </location>
</feature>
<comment type="caution">
    <text evidence="3">The sequence shown here is derived from an EMBL/GenBank/DDBJ whole genome shotgun (WGS) entry which is preliminary data.</text>
</comment>
<dbReference type="GO" id="GO:0006281">
    <property type="term" value="P:DNA repair"/>
    <property type="evidence" value="ECO:0007669"/>
    <property type="project" value="InterPro"/>
</dbReference>
<feature type="domain" description="Helix-hairpin-helix DNA-binding motif class 1" evidence="2">
    <location>
        <begin position="70"/>
        <end position="89"/>
    </location>
</feature>
<dbReference type="EMBL" id="RRCN01000001">
    <property type="protein sequence ID" value="RRJ67856.1"/>
    <property type="molecule type" value="Genomic_DNA"/>
</dbReference>
<evidence type="ECO:0000313" key="3">
    <source>
        <dbReference type="EMBL" id="RRJ67856.1"/>
    </source>
</evidence>
<dbReference type="PANTHER" id="PTHR21180">
    <property type="entry name" value="ENDONUCLEASE/EXONUCLEASE/PHOSPHATASE FAMILY DOMAIN-CONTAINING PROTEIN 1"/>
    <property type="match status" value="1"/>
</dbReference>
<proteinExistence type="predicted"/>
<feature type="compositionally biased region" description="Low complexity" evidence="1">
    <location>
        <begin position="1"/>
        <end position="26"/>
    </location>
</feature>
<dbReference type="Proteomes" id="UP000267017">
    <property type="component" value="Unassembled WGS sequence"/>
</dbReference>
<dbReference type="GO" id="GO:0003677">
    <property type="term" value="F:DNA binding"/>
    <property type="evidence" value="ECO:0007669"/>
    <property type="project" value="InterPro"/>
</dbReference>
<dbReference type="InterPro" id="IPR010994">
    <property type="entry name" value="RuvA_2-like"/>
</dbReference>
<evidence type="ECO:0000313" key="4">
    <source>
        <dbReference type="Proteomes" id="UP000267017"/>
    </source>
</evidence>
<evidence type="ECO:0000259" key="2">
    <source>
        <dbReference type="SMART" id="SM00278"/>
    </source>
</evidence>
<dbReference type="GO" id="GO:0015627">
    <property type="term" value="C:type II protein secretion system complex"/>
    <property type="evidence" value="ECO:0007669"/>
    <property type="project" value="TreeGrafter"/>
</dbReference>
<dbReference type="Pfam" id="PF12836">
    <property type="entry name" value="HHH_3"/>
    <property type="match status" value="1"/>
</dbReference>
<dbReference type="InterPro" id="IPR051675">
    <property type="entry name" value="Endo/Exo/Phosphatase_dom_1"/>
</dbReference>
<dbReference type="SUPFAM" id="SSF47781">
    <property type="entry name" value="RuvA domain 2-like"/>
    <property type="match status" value="1"/>
</dbReference>
<gene>
    <name evidence="3" type="ORF">EHV15_30385</name>
</gene>
<feature type="region of interest" description="Disordered" evidence="1">
    <location>
        <begin position="1"/>
        <end position="27"/>
    </location>
</feature>
<protein>
    <submittedName>
        <fullName evidence="3">Helix-hairpin-helix domain-containing protein</fullName>
    </submittedName>
</protein>
<reference evidence="3 4" key="1">
    <citation type="submission" date="2018-11" db="EMBL/GenBank/DDBJ databases">
        <title>Genome sequencing of Paenibacillus sp. KCOM 3021 (= ChDC PVNT-B20).</title>
        <authorList>
            <person name="Kook J.-K."/>
            <person name="Park S.-N."/>
            <person name="Lim Y.K."/>
        </authorList>
    </citation>
    <scope>NUCLEOTIDE SEQUENCE [LARGE SCALE GENOMIC DNA]</scope>
    <source>
        <strain evidence="3 4">KCOM 3021</strain>
    </source>
</reference>
<evidence type="ECO:0000256" key="1">
    <source>
        <dbReference type="SAM" id="MobiDB-lite"/>
    </source>
</evidence>
<dbReference type="InterPro" id="IPR003583">
    <property type="entry name" value="Hlx-hairpin-Hlx_DNA-bd_motif"/>
</dbReference>
<dbReference type="NCBIfam" id="TIGR00426">
    <property type="entry name" value="competence protein ComEA helix-hairpin-helix repeat region"/>
    <property type="match status" value="1"/>
</dbReference>